<gene>
    <name evidence="2" type="ORF">MVEN_02605500</name>
</gene>
<protein>
    <submittedName>
        <fullName evidence="2">Uncharacterized protein</fullName>
    </submittedName>
</protein>
<dbReference type="OrthoDB" id="2793736at2759"/>
<sequence>MASLSPPVDDRCPYYATDLQTDAVRLCIALQAELNPAFLGASIELLCWASKLAPAEFRRHSRKIIRLIETARDTLEASGISLYLFTASCQKGKWKDVYFDLLRMLRARRGDIDDALQARTNSLLIRLSSNFLGRDSSVASTNSSARISLPENTRQLLARGITTCTPQPHPSSSTTPCITMPPPDAFLPDAERSFQRPKRPRQPLPFLVTEVTTRPRKRSRLIGERENQVPSAESSSATYVYKSPPLTKRFGIFCTGKGSMHQSRSQAVRAY</sequence>
<reference evidence="2" key="1">
    <citation type="submission" date="2020-05" db="EMBL/GenBank/DDBJ databases">
        <title>Mycena genomes resolve the evolution of fungal bioluminescence.</title>
        <authorList>
            <person name="Tsai I.J."/>
        </authorList>
    </citation>
    <scope>NUCLEOTIDE SEQUENCE</scope>
    <source>
        <strain evidence="2">CCC161011</strain>
    </source>
</reference>
<dbReference type="EMBL" id="JACAZI010000041">
    <property type="protein sequence ID" value="KAF7326683.1"/>
    <property type="molecule type" value="Genomic_DNA"/>
</dbReference>
<dbReference type="Proteomes" id="UP000620124">
    <property type="component" value="Unassembled WGS sequence"/>
</dbReference>
<feature type="region of interest" description="Disordered" evidence="1">
    <location>
        <begin position="215"/>
        <end position="240"/>
    </location>
</feature>
<accession>A0A8H6TWG6</accession>
<evidence type="ECO:0000313" key="2">
    <source>
        <dbReference type="EMBL" id="KAF7326683.1"/>
    </source>
</evidence>
<comment type="caution">
    <text evidence="2">The sequence shown here is derived from an EMBL/GenBank/DDBJ whole genome shotgun (WGS) entry which is preliminary data.</text>
</comment>
<organism evidence="2 3">
    <name type="scientific">Mycena venus</name>
    <dbReference type="NCBI Taxonomy" id="2733690"/>
    <lineage>
        <taxon>Eukaryota</taxon>
        <taxon>Fungi</taxon>
        <taxon>Dikarya</taxon>
        <taxon>Basidiomycota</taxon>
        <taxon>Agaricomycotina</taxon>
        <taxon>Agaricomycetes</taxon>
        <taxon>Agaricomycetidae</taxon>
        <taxon>Agaricales</taxon>
        <taxon>Marasmiineae</taxon>
        <taxon>Mycenaceae</taxon>
        <taxon>Mycena</taxon>
    </lineage>
</organism>
<keyword evidence="3" id="KW-1185">Reference proteome</keyword>
<evidence type="ECO:0000256" key="1">
    <source>
        <dbReference type="SAM" id="MobiDB-lite"/>
    </source>
</evidence>
<feature type="compositionally biased region" description="Polar residues" evidence="1">
    <location>
        <begin position="228"/>
        <end position="238"/>
    </location>
</feature>
<name>A0A8H6TWG6_9AGAR</name>
<feature type="region of interest" description="Disordered" evidence="1">
    <location>
        <begin position="163"/>
        <end position="183"/>
    </location>
</feature>
<dbReference type="AlphaFoldDB" id="A0A8H6TWG6"/>
<evidence type="ECO:0000313" key="3">
    <source>
        <dbReference type="Proteomes" id="UP000620124"/>
    </source>
</evidence>
<proteinExistence type="predicted"/>
<feature type="compositionally biased region" description="Low complexity" evidence="1">
    <location>
        <begin position="163"/>
        <end position="176"/>
    </location>
</feature>